<evidence type="ECO:0000256" key="2">
    <source>
        <dbReference type="ARBA" id="ARBA00022679"/>
    </source>
</evidence>
<sequence length="410" mass="45067">MIKLLLIAPTCDGEDVGEAWVAYQWASRLARRTDLTVLTYHKRGRRPLSDQLTGARVVEWSEPPLLGRAERLNSIMKPGYLPFYVESRRWIRARLAAGEHFDCGHQPVPVAMRYPSPMAGLGIPWVLGPVGGGLQSPPGFAGAEQGAPWFMNLRRLDRFRMSLDRTLRSTYQDADCVLGIADYVADLLEPLTLKRFEVLSETALTELPDGPGPAPVAVGTESGGPLSLLFVGRLVRTKGPHEAIRSMARLRDLDVRLDLVGDGPCRSELEQLVEALALGDRVTLHGSLPRTEVERFYRAADVFVFPSYREPGGNVPYEAMGHGLPLIVTDRGGPASSTDASCAIRLPAIDPDQLTTAVAEAVRHLHDRPELRREMSAAALRRVRGSGLWSAKIDRIEDLYREVIGRGASA</sequence>
<reference evidence="4 5" key="1">
    <citation type="submission" date="2020-07" db="EMBL/GenBank/DDBJ databases">
        <title>Sequencing the genomes of 1000 actinobacteria strains.</title>
        <authorList>
            <person name="Klenk H.-P."/>
        </authorList>
    </citation>
    <scope>NUCLEOTIDE SEQUENCE [LARGE SCALE GENOMIC DNA]</scope>
    <source>
        <strain evidence="4 5">DSM 100723</strain>
    </source>
</reference>
<accession>A0A7W3IP70</accession>
<dbReference type="EMBL" id="JACGWT010000001">
    <property type="protein sequence ID" value="MBA8792699.1"/>
    <property type="molecule type" value="Genomic_DNA"/>
</dbReference>
<keyword evidence="1" id="KW-0328">Glycosyltransferase</keyword>
<evidence type="ECO:0000313" key="5">
    <source>
        <dbReference type="Proteomes" id="UP000523079"/>
    </source>
</evidence>
<proteinExistence type="predicted"/>
<dbReference type="PANTHER" id="PTHR12526">
    <property type="entry name" value="GLYCOSYLTRANSFERASE"/>
    <property type="match status" value="1"/>
</dbReference>
<gene>
    <name evidence="4" type="ORF">FHX74_000293</name>
</gene>
<dbReference type="RefSeq" id="WP_182558314.1">
    <property type="nucleotide sequence ID" value="NZ_JACGWT010000001.1"/>
</dbReference>
<feature type="domain" description="Glycosyl transferase family 1" evidence="3">
    <location>
        <begin position="224"/>
        <end position="379"/>
    </location>
</feature>
<protein>
    <submittedName>
        <fullName evidence="4">Glycosyltransferase involved in cell wall biosynthesis</fullName>
    </submittedName>
</protein>
<dbReference type="InterPro" id="IPR001296">
    <property type="entry name" value="Glyco_trans_1"/>
</dbReference>
<evidence type="ECO:0000259" key="3">
    <source>
        <dbReference type="Pfam" id="PF00534"/>
    </source>
</evidence>
<dbReference type="Proteomes" id="UP000523079">
    <property type="component" value="Unassembled WGS sequence"/>
</dbReference>
<evidence type="ECO:0000256" key="1">
    <source>
        <dbReference type="ARBA" id="ARBA00022676"/>
    </source>
</evidence>
<keyword evidence="5" id="KW-1185">Reference proteome</keyword>
<organism evidence="4 5">
    <name type="scientific">Microlunatus kandeliicorticis</name>
    <dbReference type="NCBI Taxonomy" id="1759536"/>
    <lineage>
        <taxon>Bacteria</taxon>
        <taxon>Bacillati</taxon>
        <taxon>Actinomycetota</taxon>
        <taxon>Actinomycetes</taxon>
        <taxon>Propionibacteriales</taxon>
        <taxon>Propionibacteriaceae</taxon>
        <taxon>Microlunatus</taxon>
    </lineage>
</organism>
<dbReference type="AlphaFoldDB" id="A0A7W3IP70"/>
<comment type="caution">
    <text evidence="4">The sequence shown here is derived from an EMBL/GenBank/DDBJ whole genome shotgun (WGS) entry which is preliminary data.</text>
</comment>
<dbReference type="Pfam" id="PF00534">
    <property type="entry name" value="Glycos_transf_1"/>
    <property type="match status" value="1"/>
</dbReference>
<evidence type="ECO:0000313" key="4">
    <source>
        <dbReference type="EMBL" id="MBA8792699.1"/>
    </source>
</evidence>
<keyword evidence="2 4" id="KW-0808">Transferase</keyword>
<dbReference type="Gene3D" id="3.40.50.2000">
    <property type="entry name" value="Glycogen Phosphorylase B"/>
    <property type="match status" value="2"/>
</dbReference>
<dbReference type="PANTHER" id="PTHR12526:SF510">
    <property type="entry name" value="D-INOSITOL 3-PHOSPHATE GLYCOSYLTRANSFERASE"/>
    <property type="match status" value="1"/>
</dbReference>
<name>A0A7W3IP70_9ACTN</name>
<dbReference type="GO" id="GO:0016757">
    <property type="term" value="F:glycosyltransferase activity"/>
    <property type="evidence" value="ECO:0007669"/>
    <property type="project" value="UniProtKB-KW"/>
</dbReference>
<dbReference type="CDD" id="cd03801">
    <property type="entry name" value="GT4_PimA-like"/>
    <property type="match status" value="1"/>
</dbReference>
<dbReference type="SUPFAM" id="SSF53756">
    <property type="entry name" value="UDP-Glycosyltransferase/glycogen phosphorylase"/>
    <property type="match status" value="1"/>
</dbReference>